<comment type="caution">
    <text evidence="3">The sequence shown here is derived from an EMBL/GenBank/DDBJ whole genome shotgun (WGS) entry which is preliminary data.</text>
</comment>
<evidence type="ECO:0000256" key="1">
    <source>
        <dbReference type="SAM" id="MobiDB-lite"/>
    </source>
</evidence>
<evidence type="ECO:0000313" key="3">
    <source>
        <dbReference type="EMBL" id="KAE8663977.1"/>
    </source>
</evidence>
<dbReference type="AlphaFoldDB" id="A0A6A2Y2D2"/>
<protein>
    <submittedName>
        <fullName evidence="3">Uncharacterized protein</fullName>
    </submittedName>
</protein>
<proteinExistence type="predicted"/>
<feature type="transmembrane region" description="Helical" evidence="2">
    <location>
        <begin position="74"/>
        <end position="96"/>
    </location>
</feature>
<keyword evidence="4" id="KW-1185">Reference proteome</keyword>
<name>A0A6A2Y2D2_HIBSY</name>
<dbReference type="Pfam" id="PF04749">
    <property type="entry name" value="PLAC8"/>
    <property type="match status" value="1"/>
</dbReference>
<keyword evidence="2" id="KW-0812">Transmembrane</keyword>
<dbReference type="PANTHER" id="PTHR15907">
    <property type="entry name" value="DUF614 FAMILY PROTEIN-RELATED"/>
    <property type="match status" value="1"/>
</dbReference>
<keyword evidence="2" id="KW-1133">Transmembrane helix</keyword>
<evidence type="ECO:0000313" key="4">
    <source>
        <dbReference type="Proteomes" id="UP000436088"/>
    </source>
</evidence>
<organism evidence="3 4">
    <name type="scientific">Hibiscus syriacus</name>
    <name type="common">Rose of Sharon</name>
    <dbReference type="NCBI Taxonomy" id="106335"/>
    <lineage>
        <taxon>Eukaryota</taxon>
        <taxon>Viridiplantae</taxon>
        <taxon>Streptophyta</taxon>
        <taxon>Embryophyta</taxon>
        <taxon>Tracheophyta</taxon>
        <taxon>Spermatophyta</taxon>
        <taxon>Magnoliopsida</taxon>
        <taxon>eudicotyledons</taxon>
        <taxon>Gunneridae</taxon>
        <taxon>Pentapetalae</taxon>
        <taxon>rosids</taxon>
        <taxon>malvids</taxon>
        <taxon>Malvales</taxon>
        <taxon>Malvaceae</taxon>
        <taxon>Malvoideae</taxon>
        <taxon>Hibiscus</taxon>
    </lineage>
</organism>
<feature type="region of interest" description="Disordered" evidence="1">
    <location>
        <begin position="1"/>
        <end position="22"/>
    </location>
</feature>
<accession>A0A6A2Y2D2</accession>
<dbReference type="NCBIfam" id="TIGR01571">
    <property type="entry name" value="A_thal_Cys_rich"/>
    <property type="match status" value="1"/>
</dbReference>
<dbReference type="EMBL" id="VEPZ02001661">
    <property type="protein sequence ID" value="KAE8663977.1"/>
    <property type="molecule type" value="Genomic_DNA"/>
</dbReference>
<evidence type="ECO:0000256" key="2">
    <source>
        <dbReference type="SAM" id="Phobius"/>
    </source>
</evidence>
<dbReference type="InterPro" id="IPR006461">
    <property type="entry name" value="PLAC_motif_containing"/>
</dbReference>
<gene>
    <name evidence="3" type="ORF">F3Y22_tig00112857pilonHSYRG00087</name>
</gene>
<keyword evidence="2" id="KW-0472">Membrane</keyword>
<dbReference type="Proteomes" id="UP000436088">
    <property type="component" value="Unassembled WGS sequence"/>
</dbReference>
<reference evidence="3" key="1">
    <citation type="submission" date="2019-09" db="EMBL/GenBank/DDBJ databases">
        <title>Draft genome information of white flower Hibiscus syriacus.</title>
        <authorList>
            <person name="Kim Y.-M."/>
        </authorList>
    </citation>
    <scope>NUCLEOTIDE SEQUENCE [LARGE SCALE GENOMIC DNA]</scope>
    <source>
        <strain evidence="3">YM2019G1</strain>
    </source>
</reference>
<feature type="transmembrane region" description="Helical" evidence="2">
    <location>
        <begin position="116"/>
        <end position="141"/>
    </location>
</feature>
<sequence>MCPHDTGKSRIAPPPPPSAADPPTVLALPDNKLNEWSTGFCSCYEDCSSCKDLVPIIAYPIVIYSYKYYSNLKFVLHLFCFEGFTACCCPCITFGQNAEIIDRGTTIPTDGKFGCGVAGCVTAGLVYLLLAPVCCSCAYTCTYRRKLRIMYGLKEGPCADYVVHCCCHFCAVSQEHRELQNHGFDPSVGWITNADRLNRGGARPMAPPNTAAPMAR</sequence>